<gene>
    <name evidence="1" type="ORF">NC797_09970</name>
</gene>
<dbReference type="Proteomes" id="UP001145050">
    <property type="component" value="Unassembled WGS sequence"/>
</dbReference>
<sequence>MTNPIVCDHMNEASRCLTKINEQLSHYLDEHYMEKLLHEEGSKNRAYYKEVLKALRRLEVISDEALDAVKKNLRSNCEQEQMAKKTLYGIYHKCILEFYAPKNDSWYEDSRASYTRSESIRFRNMPPRSVAQLVYTLDRSFQIMRDQFSDYESIETGTSPIRKHNSASIKQNS</sequence>
<reference evidence="1" key="1">
    <citation type="submission" date="2022-06" db="EMBL/GenBank/DDBJ databases">
        <title>Aquibacillus sp. a new bacterium isolated from soil saline samples.</title>
        <authorList>
            <person name="Galisteo C."/>
            <person name="De La Haba R."/>
            <person name="Sanchez-Porro C."/>
            <person name="Ventosa A."/>
        </authorList>
    </citation>
    <scope>NUCLEOTIDE SEQUENCE</scope>
    <source>
        <strain evidence="1">3ASR75-11</strain>
    </source>
</reference>
<dbReference type="EMBL" id="JAMQKB010000008">
    <property type="protein sequence ID" value="MDC3424836.1"/>
    <property type="molecule type" value="Genomic_DNA"/>
</dbReference>
<proteinExistence type="predicted"/>
<dbReference type="AlphaFoldDB" id="A0A9X3WV79"/>
<name>A0A9X3WV79_9BACI</name>
<dbReference type="Pfam" id="PF13047">
    <property type="entry name" value="DUF3907"/>
    <property type="match status" value="1"/>
</dbReference>
<comment type="caution">
    <text evidence="1">The sequence shown here is derived from an EMBL/GenBank/DDBJ whole genome shotgun (WGS) entry which is preliminary data.</text>
</comment>
<evidence type="ECO:0000313" key="1">
    <source>
        <dbReference type="EMBL" id="MDC3424836.1"/>
    </source>
</evidence>
<organism evidence="1 2">
    <name type="scientific">Terrihalobacillus insolitus</name>
    <dbReference type="NCBI Taxonomy" id="2950438"/>
    <lineage>
        <taxon>Bacteria</taxon>
        <taxon>Bacillati</taxon>
        <taxon>Bacillota</taxon>
        <taxon>Bacilli</taxon>
        <taxon>Bacillales</taxon>
        <taxon>Bacillaceae</taxon>
        <taxon>Terrihalobacillus</taxon>
    </lineage>
</organism>
<accession>A0A9X3WV79</accession>
<keyword evidence="2" id="KW-1185">Reference proteome</keyword>
<dbReference type="InterPro" id="IPR025013">
    <property type="entry name" value="DUF3907"/>
</dbReference>
<dbReference type="RefSeq" id="WP_272436638.1">
    <property type="nucleotide sequence ID" value="NZ_JAMQKB010000008.1"/>
</dbReference>
<protein>
    <submittedName>
        <fullName evidence="1">YpuI family protein</fullName>
    </submittedName>
</protein>
<evidence type="ECO:0000313" key="2">
    <source>
        <dbReference type="Proteomes" id="UP001145050"/>
    </source>
</evidence>